<dbReference type="EMBL" id="JAYKLX010000001">
    <property type="protein sequence ID" value="MEB3343819.1"/>
    <property type="molecule type" value="Genomic_DNA"/>
</dbReference>
<name>A0ABU5ZPD8_9FLAO</name>
<dbReference type="NCBIfam" id="TIGR04131">
    <property type="entry name" value="Bac_Flav_CTERM"/>
    <property type="match status" value="1"/>
</dbReference>
<evidence type="ECO:0000313" key="1">
    <source>
        <dbReference type="EMBL" id="MEB3343819.1"/>
    </source>
</evidence>
<dbReference type="Pfam" id="PF13585">
    <property type="entry name" value="CHU_C"/>
    <property type="match status" value="1"/>
</dbReference>
<protein>
    <submittedName>
        <fullName evidence="1">Gliding motility-associated C-terminal domain-containing protein</fullName>
    </submittedName>
</protein>
<proteinExistence type="predicted"/>
<gene>
    <name evidence="1" type="ORF">U6A24_00020</name>
</gene>
<reference evidence="1 2" key="1">
    <citation type="journal article" date="2013" name="Int. J. Syst. Evol. Microbiol.">
        <title>Aquimarina gracilis sp. nov., isolated from the gut microflora of a mussel, Mytilus coruscus, and emended description of Aquimarina spongiae.</title>
        <authorList>
            <person name="Park S.C."/>
            <person name="Choe H.N."/>
            <person name="Baik K.S."/>
            <person name="Seong C.N."/>
        </authorList>
    </citation>
    <scope>NUCLEOTIDE SEQUENCE [LARGE SCALE GENOMIC DNA]</scope>
    <source>
        <strain evidence="1 2">PSC32</strain>
    </source>
</reference>
<accession>A0ABU5ZPD8</accession>
<dbReference type="InterPro" id="IPR026341">
    <property type="entry name" value="T9SS_type_B"/>
</dbReference>
<dbReference type="RefSeq" id="WP_324177876.1">
    <property type="nucleotide sequence ID" value="NZ_BAABAW010000001.1"/>
</dbReference>
<dbReference type="Proteomes" id="UP001327027">
    <property type="component" value="Unassembled WGS sequence"/>
</dbReference>
<sequence length="387" mass="43338">MKRGHYIGAFVVATLLLFKSYSQEAFHNFGNLQIHTDGEVGFHMDLINDGTFNQNEGFAGFYSPDDRLTISGTNRPVFYNMEIDVFDDLFLEVATGVRNFQQFTTGRVQTPRNRGSITTSLDYLNDAPYAGEDDEHFVDGYASLTGDLDFTFPIGDDFRLRPMRIQDGASANTSRGAYFFEDPNFPNFFSDRFDTESRAPTLFAVSIFEFWDLDGDTETRVTLTWDDNSNIPTLVEDLDGLRVVGWNETTGEWDNLGNAGTTGNLSNGEITSDPFIPNNYVVLTFGSSDRILDGDLEIFTAVSPNGDGLNDTFIIQGIAQFPNNELSIFNRWGVLVYNKKGYDNSWGGISEGRATIAKGEELPVGTYYYVLKIDGQKDQAGYLYINR</sequence>
<evidence type="ECO:0000313" key="2">
    <source>
        <dbReference type="Proteomes" id="UP001327027"/>
    </source>
</evidence>
<keyword evidence="2" id="KW-1185">Reference proteome</keyword>
<organism evidence="1 2">
    <name type="scientific">Aquimarina gracilis</name>
    <dbReference type="NCBI Taxonomy" id="874422"/>
    <lineage>
        <taxon>Bacteria</taxon>
        <taxon>Pseudomonadati</taxon>
        <taxon>Bacteroidota</taxon>
        <taxon>Flavobacteriia</taxon>
        <taxon>Flavobacteriales</taxon>
        <taxon>Flavobacteriaceae</taxon>
        <taxon>Aquimarina</taxon>
    </lineage>
</organism>
<comment type="caution">
    <text evidence="1">The sequence shown here is derived from an EMBL/GenBank/DDBJ whole genome shotgun (WGS) entry which is preliminary data.</text>
</comment>